<keyword evidence="1" id="KW-1133">Transmembrane helix</keyword>
<dbReference type="EMBL" id="DRIG01000076">
    <property type="protein sequence ID" value="HEC78917.1"/>
    <property type="molecule type" value="Genomic_DNA"/>
</dbReference>
<gene>
    <name evidence="2" type="ORF">ENI34_07225</name>
</gene>
<dbReference type="InterPro" id="IPR036465">
    <property type="entry name" value="vWFA_dom_sf"/>
</dbReference>
<dbReference type="AlphaFoldDB" id="A0A9C9EN80"/>
<evidence type="ECO:0000313" key="3">
    <source>
        <dbReference type="Proteomes" id="UP000885826"/>
    </source>
</evidence>
<evidence type="ECO:0000256" key="1">
    <source>
        <dbReference type="SAM" id="Phobius"/>
    </source>
</evidence>
<dbReference type="SUPFAM" id="SSF52317">
    <property type="entry name" value="Class I glutamine amidotransferase-like"/>
    <property type="match status" value="1"/>
</dbReference>
<keyword evidence="1" id="KW-0472">Membrane</keyword>
<feature type="transmembrane region" description="Helical" evidence="1">
    <location>
        <begin position="618"/>
        <end position="637"/>
    </location>
</feature>
<dbReference type="PANTHER" id="PTHR37947">
    <property type="entry name" value="BLL2462 PROTEIN"/>
    <property type="match status" value="1"/>
</dbReference>
<sequence>MIILLISIIAIGLTALLYYRNIHLAPLRIIAIVIFYLLISGASLSFKIPTKTQKPLLLVDCSASMSDNFPLILQEIKKIDFPHRVLFFSETLYTSIPAESIPSGSYTDITGAVLKVSKEAPFIILVSDGNHNYHRPDWNKIGKSSTPVYCFGIGGTPGKDLAIVDLLYPEYGFAGDSFNVKVIVQSQGFKNGRGKIKLRSKNKKIKINRSFPLTEEPTKNEVDFKIYTPYPETLFFSIDLLPQAGEETYKNNNLSFSIQILKGKIDVLYYTEHLSFNTRFIFRALSADPYTNLIPLVKVAPQKYINLNDYKEQGALPPLDKFDVLILDNVNSDSLPWQNLGEEVKRGLGLLHIGLTEGRNPFLRNLLPISTTGFPIKIQEKIVIKEPFSCLIPGDDYPPFSYINRVIGTKKESVILAEAGRIPIIGYLRQGQGIIFQINGVEIGSWHFLQTGLKQKDLLTPLLGDIIRFISTAGRNRRLILSSLRKNYSIGETIELSLQSYDRNFKPCGGGEFYVDLFDKKIPFFETRPGIYKASFPAPQKGTYKLTASGNLGDEILTSNELILKIKQGDLESEHSLNKEFLKTLALTTGGRYSPFDSLERFSMPVVQKSYQEKSFNFNTPLSYFLIFILLTADWFLRRRRGII</sequence>
<feature type="transmembrane region" description="Helical" evidence="1">
    <location>
        <begin position="29"/>
        <end position="46"/>
    </location>
</feature>
<dbReference type="PANTHER" id="PTHR37947:SF1">
    <property type="entry name" value="BLL2462 PROTEIN"/>
    <property type="match status" value="1"/>
</dbReference>
<keyword evidence="1" id="KW-0812">Transmembrane</keyword>
<accession>A0A9C9EN80</accession>
<feature type="transmembrane region" description="Helical" evidence="1">
    <location>
        <begin position="6"/>
        <end position="22"/>
    </location>
</feature>
<dbReference type="Proteomes" id="UP000885826">
    <property type="component" value="Unassembled WGS sequence"/>
</dbReference>
<organism evidence="2 3">
    <name type="scientific">candidate division WOR-3 bacterium</name>
    <dbReference type="NCBI Taxonomy" id="2052148"/>
    <lineage>
        <taxon>Bacteria</taxon>
        <taxon>Bacteria division WOR-3</taxon>
    </lineage>
</organism>
<evidence type="ECO:0000313" key="2">
    <source>
        <dbReference type="EMBL" id="HEC78917.1"/>
    </source>
</evidence>
<dbReference type="SUPFAM" id="SSF53300">
    <property type="entry name" value="vWA-like"/>
    <property type="match status" value="1"/>
</dbReference>
<comment type="caution">
    <text evidence="2">The sequence shown here is derived from an EMBL/GenBank/DDBJ whole genome shotgun (WGS) entry which is preliminary data.</text>
</comment>
<proteinExistence type="predicted"/>
<reference evidence="2" key="1">
    <citation type="journal article" date="2020" name="mSystems">
        <title>Genome- and Community-Level Interaction Insights into Carbon Utilization and Element Cycling Functions of Hydrothermarchaeota in Hydrothermal Sediment.</title>
        <authorList>
            <person name="Zhou Z."/>
            <person name="Liu Y."/>
            <person name="Xu W."/>
            <person name="Pan J."/>
            <person name="Luo Z.H."/>
            <person name="Li M."/>
        </authorList>
    </citation>
    <scope>NUCLEOTIDE SEQUENCE</scope>
    <source>
        <strain evidence="2">HyVt-388</strain>
    </source>
</reference>
<dbReference type="InterPro" id="IPR029062">
    <property type="entry name" value="Class_I_gatase-like"/>
</dbReference>
<dbReference type="Gene3D" id="3.40.50.880">
    <property type="match status" value="1"/>
</dbReference>
<name>A0A9C9EN80_UNCW3</name>
<protein>
    <submittedName>
        <fullName evidence="2">VWA domain-containing protein</fullName>
    </submittedName>
</protein>